<organism evidence="2 3">
    <name type="scientific">Candidatus Berkelbacteria bacterium Licking1014_7</name>
    <dbReference type="NCBI Taxonomy" id="2017147"/>
    <lineage>
        <taxon>Bacteria</taxon>
        <taxon>Candidatus Berkelbacteria</taxon>
    </lineage>
</organism>
<dbReference type="EMBL" id="VMGK01000025">
    <property type="protein sequence ID" value="TSC92472.1"/>
    <property type="molecule type" value="Genomic_DNA"/>
</dbReference>
<reference evidence="2 3" key="1">
    <citation type="submission" date="2017-07" db="EMBL/GenBank/DDBJ databases">
        <title>Mechanisms for carbon and nitrogen cycling indicate functional differentiation within the Candidate Phyla Radiation.</title>
        <authorList>
            <person name="Danczak R.E."/>
            <person name="Johnston M.D."/>
            <person name="Kenah C."/>
            <person name="Slattery M."/>
            <person name="Wrighton K.C."/>
            <person name="Wilkins M.J."/>
        </authorList>
    </citation>
    <scope>NUCLEOTIDE SEQUENCE [LARGE SCALE GENOMIC DNA]</scope>
    <source>
        <strain evidence="2">Licking1014_7</strain>
    </source>
</reference>
<comment type="caution">
    <text evidence="2">The sequence shown here is derived from an EMBL/GenBank/DDBJ whole genome shotgun (WGS) entry which is preliminary data.</text>
</comment>
<proteinExistence type="predicted"/>
<accession>A0A554LHY1</accession>
<name>A0A554LHY1_9BACT</name>
<dbReference type="Proteomes" id="UP000315689">
    <property type="component" value="Unassembled WGS sequence"/>
</dbReference>
<sequence>MNNILKGFRKKFQKVYKKLTKIEKLILIFCCMALVVGVVGLMVNTIQAQKSDQGIFRGGVYTEGVLFDNSALLEKNIITLTKSGLLRLDENLALLPSIATDWKVDQTGKEYSFTISEKVNSQQVVDSLKTYKNDFSGLNIEARDNQVIIKSEKPLGSLLYNLTEPMIDFGPYKIQSQDSAKVVLVANSNWIFGEPYISKIVLKFYQNEDRLINGLANGEIQGAGNILFGGEKYNHYSLELNKNLSLFFNLSLPKLQDIALRKTLRDGGNYQKGADLILTTVDQQMYIQEAEAIQARAEKQNIKIGLEYLALETVRDVIIKNRDYELLLFGLEMGRDPDLYPYYHSSQIDYPGQNLSQMFDLGIDKILDEARRETDPTKRKEQSQLAQQEIDKKIPSFTVKKLLYDYTLSKEIQNVKVGRGINEADRFGNVWEWQINKSKIK</sequence>
<dbReference type="Gene3D" id="3.90.76.10">
    <property type="entry name" value="Dipeptide-binding Protein, Domain 1"/>
    <property type="match status" value="1"/>
</dbReference>
<dbReference type="Gene3D" id="3.10.105.10">
    <property type="entry name" value="Dipeptide-binding Protein, Domain 3"/>
    <property type="match status" value="1"/>
</dbReference>
<dbReference type="AlphaFoldDB" id="A0A554LHY1"/>
<gene>
    <name evidence="2" type="ORF">CEN89_683</name>
</gene>
<dbReference type="GO" id="GO:0015833">
    <property type="term" value="P:peptide transport"/>
    <property type="evidence" value="ECO:0007669"/>
    <property type="project" value="TreeGrafter"/>
</dbReference>
<dbReference type="Gene3D" id="3.40.190.10">
    <property type="entry name" value="Periplasmic binding protein-like II"/>
    <property type="match status" value="2"/>
</dbReference>
<dbReference type="Pfam" id="PF00496">
    <property type="entry name" value="SBP_bac_5"/>
    <property type="match status" value="1"/>
</dbReference>
<dbReference type="InterPro" id="IPR039424">
    <property type="entry name" value="SBP_5"/>
</dbReference>
<dbReference type="PANTHER" id="PTHR30290">
    <property type="entry name" value="PERIPLASMIC BINDING COMPONENT OF ABC TRANSPORTER"/>
    <property type="match status" value="1"/>
</dbReference>
<evidence type="ECO:0000313" key="3">
    <source>
        <dbReference type="Proteomes" id="UP000315689"/>
    </source>
</evidence>
<dbReference type="InterPro" id="IPR000914">
    <property type="entry name" value="SBP_5_dom"/>
</dbReference>
<feature type="domain" description="Solute-binding protein family 5" evidence="1">
    <location>
        <begin position="162"/>
        <end position="264"/>
    </location>
</feature>
<evidence type="ECO:0000313" key="2">
    <source>
        <dbReference type="EMBL" id="TSC92472.1"/>
    </source>
</evidence>
<evidence type="ECO:0000259" key="1">
    <source>
        <dbReference type="Pfam" id="PF00496"/>
    </source>
</evidence>
<protein>
    <submittedName>
        <fullName evidence="2">Putative Extracellular solute-binding protein family 5</fullName>
    </submittedName>
</protein>
<dbReference type="GO" id="GO:1904680">
    <property type="term" value="F:peptide transmembrane transporter activity"/>
    <property type="evidence" value="ECO:0007669"/>
    <property type="project" value="TreeGrafter"/>
</dbReference>
<dbReference type="SUPFAM" id="SSF53850">
    <property type="entry name" value="Periplasmic binding protein-like II"/>
    <property type="match status" value="1"/>
</dbReference>